<feature type="compositionally biased region" description="Polar residues" evidence="5">
    <location>
        <begin position="786"/>
        <end position="799"/>
    </location>
</feature>
<dbReference type="Pfam" id="PF22893">
    <property type="entry name" value="ULD_2"/>
    <property type="match status" value="1"/>
</dbReference>
<keyword evidence="2 6" id="KW-0812">Transmembrane</keyword>
<keyword evidence="3 6" id="KW-1133">Transmembrane helix</keyword>
<dbReference type="Pfam" id="PF25438">
    <property type="entry name" value="DUF7896"/>
    <property type="match status" value="1"/>
</dbReference>
<evidence type="ECO:0000256" key="3">
    <source>
        <dbReference type="ARBA" id="ARBA00022989"/>
    </source>
</evidence>
<feature type="compositionally biased region" description="Basic residues" evidence="5">
    <location>
        <begin position="179"/>
        <end position="189"/>
    </location>
</feature>
<evidence type="ECO:0000313" key="9">
    <source>
        <dbReference type="EMBL" id="OCK78390.1"/>
    </source>
</evidence>
<dbReference type="Proteomes" id="UP000250266">
    <property type="component" value="Unassembled WGS sequence"/>
</dbReference>
<feature type="region of interest" description="Disordered" evidence="5">
    <location>
        <begin position="1"/>
        <end position="34"/>
    </location>
</feature>
<dbReference type="InterPro" id="IPR057218">
    <property type="entry name" value="DUF7896"/>
</dbReference>
<feature type="compositionally biased region" description="Basic and acidic residues" evidence="5">
    <location>
        <begin position="653"/>
        <end position="662"/>
    </location>
</feature>
<dbReference type="GO" id="GO:0015087">
    <property type="term" value="F:cobalt ion transmembrane transporter activity"/>
    <property type="evidence" value="ECO:0007669"/>
    <property type="project" value="TreeGrafter"/>
</dbReference>
<feature type="compositionally biased region" description="Low complexity" evidence="5">
    <location>
        <begin position="190"/>
        <end position="223"/>
    </location>
</feature>
<dbReference type="InterPro" id="IPR054464">
    <property type="entry name" value="ULD_fung"/>
</dbReference>
<dbReference type="SUPFAM" id="SSF144083">
    <property type="entry name" value="Magnesium transport protein CorA, transmembrane region"/>
    <property type="match status" value="1"/>
</dbReference>
<dbReference type="PANTHER" id="PTHR46494:SF1">
    <property type="entry name" value="CORA FAMILY METAL ION TRANSPORTER (EUROFUNG)"/>
    <property type="match status" value="1"/>
</dbReference>
<evidence type="ECO:0000313" key="10">
    <source>
        <dbReference type="Proteomes" id="UP000250266"/>
    </source>
</evidence>
<feature type="compositionally biased region" description="Basic and acidic residues" evidence="5">
    <location>
        <begin position="1"/>
        <end position="14"/>
    </location>
</feature>
<feature type="region of interest" description="Disordered" evidence="5">
    <location>
        <begin position="775"/>
        <end position="801"/>
    </location>
</feature>
<dbReference type="EMBL" id="KV745062">
    <property type="protein sequence ID" value="OCK78390.1"/>
    <property type="molecule type" value="Genomic_DNA"/>
</dbReference>
<feature type="region of interest" description="Disordered" evidence="5">
    <location>
        <begin position="166"/>
        <end position="260"/>
    </location>
</feature>
<evidence type="ECO:0000259" key="8">
    <source>
        <dbReference type="Pfam" id="PF25438"/>
    </source>
</evidence>
<feature type="region of interest" description="Disordered" evidence="5">
    <location>
        <begin position="645"/>
        <end position="673"/>
    </location>
</feature>
<dbReference type="GO" id="GO:0015095">
    <property type="term" value="F:magnesium ion transmembrane transporter activity"/>
    <property type="evidence" value="ECO:0007669"/>
    <property type="project" value="TreeGrafter"/>
</dbReference>
<keyword evidence="10" id="KW-1185">Reference proteome</keyword>
<keyword evidence="4 6" id="KW-0472">Membrane</keyword>
<dbReference type="Pfam" id="PF01544">
    <property type="entry name" value="CorA"/>
    <property type="match status" value="1"/>
</dbReference>
<accession>A0A8E2E6Y3</accession>
<feature type="transmembrane region" description="Helical" evidence="6">
    <location>
        <begin position="1292"/>
        <end position="1313"/>
    </location>
</feature>
<organism evidence="9 10">
    <name type="scientific">Lepidopterella palustris CBS 459.81</name>
    <dbReference type="NCBI Taxonomy" id="1314670"/>
    <lineage>
        <taxon>Eukaryota</taxon>
        <taxon>Fungi</taxon>
        <taxon>Dikarya</taxon>
        <taxon>Ascomycota</taxon>
        <taxon>Pezizomycotina</taxon>
        <taxon>Dothideomycetes</taxon>
        <taxon>Pleosporomycetidae</taxon>
        <taxon>Mytilinidiales</taxon>
        <taxon>Argynnaceae</taxon>
        <taxon>Lepidopterella</taxon>
    </lineage>
</organism>
<evidence type="ECO:0000256" key="1">
    <source>
        <dbReference type="ARBA" id="ARBA00004651"/>
    </source>
</evidence>
<dbReference type="GO" id="GO:0005886">
    <property type="term" value="C:plasma membrane"/>
    <property type="evidence" value="ECO:0007669"/>
    <property type="project" value="UniProtKB-SubCell"/>
</dbReference>
<evidence type="ECO:0000256" key="4">
    <source>
        <dbReference type="ARBA" id="ARBA00023136"/>
    </source>
</evidence>
<dbReference type="GO" id="GO:0050897">
    <property type="term" value="F:cobalt ion binding"/>
    <property type="evidence" value="ECO:0007669"/>
    <property type="project" value="TreeGrafter"/>
</dbReference>
<feature type="region of interest" description="Disordered" evidence="5">
    <location>
        <begin position="1407"/>
        <end position="1426"/>
    </location>
</feature>
<dbReference type="OrthoDB" id="5430750at2759"/>
<feature type="domain" description="DUF7896" evidence="8">
    <location>
        <begin position="911"/>
        <end position="971"/>
    </location>
</feature>
<feature type="transmembrane region" description="Helical" evidence="6">
    <location>
        <begin position="1255"/>
        <end position="1280"/>
    </location>
</feature>
<dbReference type="Gene3D" id="1.20.58.340">
    <property type="entry name" value="Magnesium transport protein CorA, transmembrane region"/>
    <property type="match status" value="1"/>
</dbReference>
<dbReference type="GO" id="GO:0000287">
    <property type="term" value="F:magnesium ion binding"/>
    <property type="evidence" value="ECO:0007669"/>
    <property type="project" value="TreeGrafter"/>
</dbReference>
<dbReference type="InterPro" id="IPR002523">
    <property type="entry name" value="MgTranspt_CorA/ZnTranspt_ZntB"/>
</dbReference>
<evidence type="ECO:0000256" key="2">
    <source>
        <dbReference type="ARBA" id="ARBA00022692"/>
    </source>
</evidence>
<feature type="compositionally biased region" description="Acidic residues" evidence="5">
    <location>
        <begin position="224"/>
        <end position="237"/>
    </location>
</feature>
<proteinExistence type="predicted"/>
<feature type="domain" description="Ubiquitin-like" evidence="7">
    <location>
        <begin position="49"/>
        <end position="132"/>
    </location>
</feature>
<evidence type="ECO:0000259" key="7">
    <source>
        <dbReference type="Pfam" id="PF22893"/>
    </source>
</evidence>
<gene>
    <name evidence="9" type="ORF">K432DRAFT_406509</name>
</gene>
<protein>
    <submittedName>
        <fullName evidence="9">Uncharacterized protein</fullName>
    </submittedName>
</protein>
<reference evidence="9 10" key="1">
    <citation type="journal article" date="2016" name="Nat. Commun.">
        <title>Ectomycorrhizal ecology is imprinted in the genome of the dominant symbiotic fungus Cenococcum geophilum.</title>
        <authorList>
            <consortium name="DOE Joint Genome Institute"/>
            <person name="Peter M."/>
            <person name="Kohler A."/>
            <person name="Ohm R.A."/>
            <person name="Kuo A."/>
            <person name="Krutzmann J."/>
            <person name="Morin E."/>
            <person name="Arend M."/>
            <person name="Barry K.W."/>
            <person name="Binder M."/>
            <person name="Choi C."/>
            <person name="Clum A."/>
            <person name="Copeland A."/>
            <person name="Grisel N."/>
            <person name="Haridas S."/>
            <person name="Kipfer T."/>
            <person name="LaButti K."/>
            <person name="Lindquist E."/>
            <person name="Lipzen A."/>
            <person name="Maire R."/>
            <person name="Meier B."/>
            <person name="Mihaltcheva S."/>
            <person name="Molinier V."/>
            <person name="Murat C."/>
            <person name="Poggeler S."/>
            <person name="Quandt C.A."/>
            <person name="Sperisen C."/>
            <person name="Tritt A."/>
            <person name="Tisserant E."/>
            <person name="Crous P.W."/>
            <person name="Henrissat B."/>
            <person name="Nehls U."/>
            <person name="Egli S."/>
            <person name="Spatafora J.W."/>
            <person name="Grigoriev I.V."/>
            <person name="Martin F.M."/>
        </authorList>
    </citation>
    <scope>NUCLEOTIDE SEQUENCE [LARGE SCALE GENOMIC DNA]</scope>
    <source>
        <strain evidence="9 10">CBS 459.81</strain>
    </source>
</reference>
<evidence type="ECO:0000256" key="5">
    <source>
        <dbReference type="SAM" id="MobiDB-lite"/>
    </source>
</evidence>
<sequence length="1523" mass="172933">MSRMLSEDNRRLEGEASPETSHSNPVPLANVDDKGSVAGKADVFERGQEPPIIFVDHAGKRFIFPWLECKTWKGIETLIERAYSRGEPTPAQTEVAEGKYDLSSSSREIILPEVWESVVQPGWTLLLSLWSSPQWYLPPKGYSKGILPSREPPHVTRRYAEDDEIYESVPRSSKSLVPGRHRSRSKTRSRSASSIAATSSSTPSGSGDAESSTTSGLTSSETSSVEDDPMTEVELENSDLVSPPLPRQIITPTDRDGSRLSFLVDTHGPAGLVGANDKPLNQAAYKEMARETTSILESHMAQSENKTLVHLLCLDGPQKARSGDNVSIRWHHLSADQLDFTQFWRESLSIPGLSTRLRRLASKLLDRVEKEKVRTFIDGLFIEPGTVMRCEERNRDDSISAIFACVPLFNINAPTSINGGPGQRLHPSRSLMQSYYPYESVSDREKEQAFRKYSEDSSTKIIHVPLYWMLTLGSEAIVTCGYTRLADIIGKSITIVRDGADVMNSTHRTIRITDLENRVFLYSFEECKTYFELEQKLREIKFSSPSMQTSPFQIVLSGNSDQKITPANWIDIVQSWKSLFLDLTIVNEKQQSVAIDELADVSSHNISSVSGRQSKDVDPAVLSPGIPPFLAWSPFISTDNSLRRTHFHRKKSDSKGDSKDPLQQKSPSKSSEVEVNFNYEQEIENLIFAKDDTLQNLQTQLLQHEKLEHPERPVSAERLQLIRNLARAEKHVTSQTLDPDTIDHDVERPFTSTVFYESLGQRTLENLIDTFPFLKTGSPSAPDPPSENSSIRNTKQPSRASDAFHDLVVNSQRSEVRTLTRELIRTIHQTLELFVASVNMSAMLRKCWEALHNMVTVLVKVQEPRPEAKVSGKGGKSNWTYRLESGQLWVVRNKTNSIGRSAVLPNDDDHEFELSVKKCKACRKGSLYETLESAIEHLREIHLPSEGKLDADGDTDSPSKSDRDLGRWVRNVEQMWEEERGFAGLAILSQILKGFRNLYTESEQLLSGVAIGKGQMSPKYGLPVSLIESLRRLVVLILATERAIHVVDERFQNWQYEQRRELAEYLTTGLAVLQRFTKSVELSLSEARKDLCVMVRSDAENNLLLRLALGPQFIISWIMRRLLIQPVDNNKGTADLYREYLSTLVSQFQVNHRPSKRLLRDINLLQEELIALDKVNDWQTKVIENYIAVLDDATYQNEIGSRRALFPHERNLLSSCLDLLSDNHEDYLELLERCRPLSETTKQSIEINEEDHGKAILVFTLVTIIFLPLSFVTSYLGMNTADIRNMNNKQTIFWEIAIPLTAVTVGSILLVAYNGDDLRDSITSAARRLTGKPTSKTTRGLSVAQRKRVSTTTDSFSRLDNKSVLDETEFSLPTQRTRRNLAAMEMRTRRRIAGFEDNDLDGVIAKKSSPSQYDRREPPRAYGFPDNDNRPAYMRVAKRYVSADSLAFFEFPWEYDAQDPNYIIIFRELSSYQTDELFEHTQRQRGQRREERSYRVTKDKPEYSWVDKRRRSSPGKWKARMGS</sequence>
<evidence type="ECO:0000256" key="6">
    <source>
        <dbReference type="SAM" id="Phobius"/>
    </source>
</evidence>
<dbReference type="PANTHER" id="PTHR46494">
    <property type="entry name" value="CORA FAMILY METAL ION TRANSPORTER (EUROFUNG)"/>
    <property type="match status" value="1"/>
</dbReference>
<dbReference type="InterPro" id="IPR045863">
    <property type="entry name" value="CorA_TM1_TM2"/>
</dbReference>
<name>A0A8E2E6Y3_9PEZI</name>
<comment type="subcellular location">
    <subcellularLocation>
        <location evidence="1">Cell membrane</location>
        <topology evidence="1">Multi-pass membrane protein</topology>
    </subcellularLocation>
</comment>